<evidence type="ECO:0000313" key="2">
    <source>
        <dbReference type="EMBL" id="TFK16661.1"/>
    </source>
</evidence>
<feature type="compositionally biased region" description="Pro residues" evidence="1">
    <location>
        <begin position="37"/>
        <end position="47"/>
    </location>
</feature>
<dbReference type="EMBL" id="ML210681">
    <property type="protein sequence ID" value="TFK16661.1"/>
    <property type="molecule type" value="Genomic_DNA"/>
</dbReference>
<evidence type="ECO:0000313" key="3">
    <source>
        <dbReference type="Proteomes" id="UP000307440"/>
    </source>
</evidence>
<accession>A0A5C3K9N9</accession>
<keyword evidence="3" id="KW-1185">Reference proteome</keyword>
<reference evidence="2 3" key="1">
    <citation type="journal article" date="2019" name="Nat. Ecol. Evol.">
        <title>Megaphylogeny resolves global patterns of mushroom evolution.</title>
        <authorList>
            <person name="Varga T."/>
            <person name="Krizsan K."/>
            <person name="Foldi C."/>
            <person name="Dima B."/>
            <person name="Sanchez-Garcia M."/>
            <person name="Sanchez-Ramirez S."/>
            <person name="Szollosi G.J."/>
            <person name="Szarkandi J.G."/>
            <person name="Papp V."/>
            <person name="Albert L."/>
            <person name="Andreopoulos W."/>
            <person name="Angelini C."/>
            <person name="Antonin V."/>
            <person name="Barry K.W."/>
            <person name="Bougher N.L."/>
            <person name="Buchanan P."/>
            <person name="Buyck B."/>
            <person name="Bense V."/>
            <person name="Catcheside P."/>
            <person name="Chovatia M."/>
            <person name="Cooper J."/>
            <person name="Damon W."/>
            <person name="Desjardin D."/>
            <person name="Finy P."/>
            <person name="Geml J."/>
            <person name="Haridas S."/>
            <person name="Hughes K."/>
            <person name="Justo A."/>
            <person name="Karasinski D."/>
            <person name="Kautmanova I."/>
            <person name="Kiss B."/>
            <person name="Kocsube S."/>
            <person name="Kotiranta H."/>
            <person name="LaButti K.M."/>
            <person name="Lechner B.E."/>
            <person name="Liimatainen K."/>
            <person name="Lipzen A."/>
            <person name="Lukacs Z."/>
            <person name="Mihaltcheva S."/>
            <person name="Morgado L.N."/>
            <person name="Niskanen T."/>
            <person name="Noordeloos M.E."/>
            <person name="Ohm R.A."/>
            <person name="Ortiz-Santana B."/>
            <person name="Ovrebo C."/>
            <person name="Racz N."/>
            <person name="Riley R."/>
            <person name="Savchenko A."/>
            <person name="Shiryaev A."/>
            <person name="Soop K."/>
            <person name="Spirin V."/>
            <person name="Szebenyi C."/>
            <person name="Tomsovsky M."/>
            <person name="Tulloss R.E."/>
            <person name="Uehling J."/>
            <person name="Grigoriev I.V."/>
            <person name="Vagvolgyi C."/>
            <person name="Papp T."/>
            <person name="Martin F.M."/>
            <person name="Miettinen O."/>
            <person name="Hibbett D.S."/>
            <person name="Nagy L.G."/>
        </authorList>
    </citation>
    <scope>NUCLEOTIDE SEQUENCE [LARGE SCALE GENOMIC DNA]</scope>
    <source>
        <strain evidence="2 3">CBS 121175</strain>
    </source>
</reference>
<gene>
    <name evidence="2" type="ORF">FA15DRAFT_676613</name>
</gene>
<protein>
    <submittedName>
        <fullName evidence="2">Uncharacterized protein</fullName>
    </submittedName>
</protein>
<organism evidence="2 3">
    <name type="scientific">Coprinopsis marcescibilis</name>
    <name type="common">Agaric fungus</name>
    <name type="synonym">Psathyrella marcescibilis</name>
    <dbReference type="NCBI Taxonomy" id="230819"/>
    <lineage>
        <taxon>Eukaryota</taxon>
        <taxon>Fungi</taxon>
        <taxon>Dikarya</taxon>
        <taxon>Basidiomycota</taxon>
        <taxon>Agaricomycotina</taxon>
        <taxon>Agaricomycetes</taxon>
        <taxon>Agaricomycetidae</taxon>
        <taxon>Agaricales</taxon>
        <taxon>Agaricineae</taxon>
        <taxon>Psathyrellaceae</taxon>
        <taxon>Coprinopsis</taxon>
    </lineage>
</organism>
<name>A0A5C3K9N9_COPMA</name>
<feature type="region of interest" description="Disordered" evidence="1">
    <location>
        <begin position="27"/>
        <end position="54"/>
    </location>
</feature>
<evidence type="ECO:0000256" key="1">
    <source>
        <dbReference type="SAM" id="MobiDB-lite"/>
    </source>
</evidence>
<proteinExistence type="predicted"/>
<sequence length="177" mass="19308">MGSAASAALGRGFGQLEQLNTSVRCSQSHSGLVDSPPTVPAIPPPPAVVTESTEDEAMREARELKEDDFAVELELKLWESSALLMSIETFGDLTAFWVHPPCRANECFPQARKHALCAVVAFSQNCWRHSKLSNIPLSVPGLNSQITSSPERLTMLLRGQLRMLHSRNFSMLGSSTS</sequence>
<dbReference type="Proteomes" id="UP000307440">
    <property type="component" value="Unassembled WGS sequence"/>
</dbReference>
<dbReference type="AlphaFoldDB" id="A0A5C3K9N9"/>